<reference evidence="2 3" key="1">
    <citation type="submission" date="2024-05" db="EMBL/GenBank/DDBJ databases">
        <authorList>
            <person name="Wallberg A."/>
        </authorList>
    </citation>
    <scope>NUCLEOTIDE SEQUENCE [LARGE SCALE GENOMIC DNA]</scope>
</reference>
<dbReference type="AlphaFoldDB" id="A0AAV2Q2I2"/>
<evidence type="ECO:0000313" key="2">
    <source>
        <dbReference type="EMBL" id="CAL4067708.1"/>
    </source>
</evidence>
<evidence type="ECO:0000313" key="3">
    <source>
        <dbReference type="Proteomes" id="UP001497623"/>
    </source>
</evidence>
<evidence type="ECO:0000259" key="1">
    <source>
        <dbReference type="PROSITE" id="PS50878"/>
    </source>
</evidence>
<sequence>MQAKKAYVRVGKHRGEVFNLKTGVTQGDALSPTLFLLIANDYPEPTQTHQQKNFAMQYADDFTQVIITQFKSAITQAARDRHKINVEAEIKKQNEFYKSPTLVIDDSPIPYSTETKFLGLRITRNNFYVKQIEYITNRARAELKKIYRFRTMKTKLKVRLYKSLILPLLT</sequence>
<dbReference type="Proteomes" id="UP001497623">
    <property type="component" value="Unassembled WGS sequence"/>
</dbReference>
<name>A0AAV2Q2I2_MEGNR</name>
<organism evidence="2 3">
    <name type="scientific">Meganyctiphanes norvegica</name>
    <name type="common">Northern krill</name>
    <name type="synonym">Thysanopoda norvegica</name>
    <dbReference type="NCBI Taxonomy" id="48144"/>
    <lineage>
        <taxon>Eukaryota</taxon>
        <taxon>Metazoa</taxon>
        <taxon>Ecdysozoa</taxon>
        <taxon>Arthropoda</taxon>
        <taxon>Crustacea</taxon>
        <taxon>Multicrustacea</taxon>
        <taxon>Malacostraca</taxon>
        <taxon>Eumalacostraca</taxon>
        <taxon>Eucarida</taxon>
        <taxon>Euphausiacea</taxon>
        <taxon>Euphausiidae</taxon>
        <taxon>Meganyctiphanes</taxon>
    </lineage>
</organism>
<dbReference type="Pfam" id="PF00078">
    <property type="entry name" value="RVT_1"/>
    <property type="match status" value="1"/>
</dbReference>
<dbReference type="PROSITE" id="PS50878">
    <property type="entry name" value="RT_POL"/>
    <property type="match status" value="1"/>
</dbReference>
<dbReference type="EMBL" id="CAXKWB010002780">
    <property type="protein sequence ID" value="CAL4067708.1"/>
    <property type="molecule type" value="Genomic_DNA"/>
</dbReference>
<protein>
    <recommendedName>
        <fullName evidence="1">Reverse transcriptase domain-containing protein</fullName>
    </recommendedName>
</protein>
<comment type="caution">
    <text evidence="2">The sequence shown here is derived from an EMBL/GenBank/DDBJ whole genome shotgun (WGS) entry which is preliminary data.</text>
</comment>
<dbReference type="InterPro" id="IPR000477">
    <property type="entry name" value="RT_dom"/>
</dbReference>
<feature type="domain" description="Reverse transcriptase" evidence="1">
    <location>
        <begin position="1"/>
        <end position="122"/>
    </location>
</feature>
<accession>A0AAV2Q2I2</accession>
<proteinExistence type="predicted"/>
<gene>
    <name evidence="2" type="ORF">MNOR_LOCUS6663</name>
</gene>
<keyword evidence="3" id="KW-1185">Reference proteome</keyword>